<dbReference type="InterPro" id="IPR011320">
    <property type="entry name" value="RNase_H1_N"/>
</dbReference>
<dbReference type="GO" id="GO:0003676">
    <property type="term" value="F:nucleic acid binding"/>
    <property type="evidence" value="ECO:0007669"/>
    <property type="project" value="InterPro"/>
</dbReference>
<keyword evidence="11" id="KW-0460">Magnesium</keyword>
<dbReference type="Proteomes" id="UP000310158">
    <property type="component" value="Unassembled WGS sequence"/>
</dbReference>
<comment type="caution">
    <text evidence="13">The sequence shown here is derived from an EMBL/GenBank/DDBJ whole genome shotgun (WGS) entry which is preliminary data.</text>
</comment>
<dbReference type="Gene3D" id="3.30.420.10">
    <property type="entry name" value="Ribonuclease H-like superfamily/Ribonuclease H"/>
    <property type="match status" value="1"/>
</dbReference>
<dbReference type="OrthoDB" id="245563at2759"/>
<evidence type="ECO:0000256" key="3">
    <source>
        <dbReference type="ARBA" id="ARBA00004065"/>
    </source>
</evidence>
<evidence type="ECO:0000256" key="5">
    <source>
        <dbReference type="ARBA" id="ARBA00012180"/>
    </source>
</evidence>
<dbReference type="SUPFAM" id="SSF55658">
    <property type="entry name" value="L9 N-domain-like"/>
    <property type="match status" value="1"/>
</dbReference>
<dbReference type="PANTHER" id="PTHR10642">
    <property type="entry name" value="RIBONUCLEASE H1"/>
    <property type="match status" value="1"/>
</dbReference>
<comment type="catalytic activity">
    <reaction evidence="1">
        <text>Endonucleolytic cleavage to 5'-phosphomonoester.</text>
        <dbReference type="EC" id="3.1.26.4"/>
    </reaction>
</comment>
<dbReference type="FunFam" id="3.40.970.10:FF:000002">
    <property type="entry name" value="Ribonuclease H"/>
    <property type="match status" value="1"/>
</dbReference>
<dbReference type="CDD" id="cd09280">
    <property type="entry name" value="RNase_HI_eukaryote_like"/>
    <property type="match status" value="1"/>
</dbReference>
<name>A0A4S4LYX7_9AGAM</name>
<evidence type="ECO:0000313" key="13">
    <source>
        <dbReference type="EMBL" id="THH17906.1"/>
    </source>
</evidence>
<keyword evidence="8" id="KW-0479">Metal-binding</keyword>
<dbReference type="GO" id="GO:0004523">
    <property type="term" value="F:RNA-DNA hybrid ribonuclease activity"/>
    <property type="evidence" value="ECO:0007669"/>
    <property type="project" value="UniProtKB-EC"/>
</dbReference>
<keyword evidence="9" id="KW-0255">Endonuclease</keyword>
<reference evidence="13 14" key="1">
    <citation type="submission" date="2019-02" db="EMBL/GenBank/DDBJ databases">
        <title>Genome sequencing of the rare red list fungi Bondarzewia mesenterica.</title>
        <authorList>
            <person name="Buettner E."/>
            <person name="Kellner H."/>
        </authorList>
    </citation>
    <scope>NUCLEOTIDE SEQUENCE [LARGE SCALE GENOMIC DNA]</scope>
    <source>
        <strain evidence="13 14">DSM 108281</strain>
    </source>
</reference>
<evidence type="ECO:0000256" key="4">
    <source>
        <dbReference type="ARBA" id="ARBA00005300"/>
    </source>
</evidence>
<protein>
    <recommendedName>
        <fullName evidence="6">Ribonuclease H</fullName>
        <ecNumber evidence="5">3.1.26.4</ecNumber>
    </recommendedName>
</protein>
<dbReference type="EC" id="3.1.26.4" evidence="5"/>
<dbReference type="AlphaFoldDB" id="A0A4S4LYX7"/>
<evidence type="ECO:0000256" key="10">
    <source>
        <dbReference type="ARBA" id="ARBA00022801"/>
    </source>
</evidence>
<evidence type="ECO:0000256" key="8">
    <source>
        <dbReference type="ARBA" id="ARBA00022723"/>
    </source>
</evidence>
<dbReference type="InterPro" id="IPR002156">
    <property type="entry name" value="RNaseH_domain"/>
</dbReference>
<feature type="domain" description="RNase H type-1" evidence="12">
    <location>
        <begin position="113"/>
        <end position="286"/>
    </location>
</feature>
<evidence type="ECO:0000256" key="2">
    <source>
        <dbReference type="ARBA" id="ARBA00001946"/>
    </source>
</evidence>
<dbReference type="Pfam" id="PF00075">
    <property type="entry name" value="RNase_H"/>
    <property type="match status" value="2"/>
</dbReference>
<gene>
    <name evidence="13" type="ORF">EW146_g2995</name>
</gene>
<dbReference type="InterPro" id="IPR009027">
    <property type="entry name" value="Ribosomal_bL9/RNase_H1_N"/>
</dbReference>
<keyword evidence="14" id="KW-1185">Reference proteome</keyword>
<evidence type="ECO:0000256" key="6">
    <source>
        <dbReference type="ARBA" id="ARBA00017721"/>
    </source>
</evidence>
<keyword evidence="7" id="KW-0540">Nuclease</keyword>
<dbReference type="InterPro" id="IPR037056">
    <property type="entry name" value="RNase_H1_N_sf"/>
</dbReference>
<proteinExistence type="inferred from homology"/>
<comment type="cofactor">
    <cofactor evidence="2">
        <name>Mg(2+)</name>
        <dbReference type="ChEBI" id="CHEBI:18420"/>
    </cofactor>
</comment>
<dbReference type="GO" id="GO:0046872">
    <property type="term" value="F:metal ion binding"/>
    <property type="evidence" value="ECO:0007669"/>
    <property type="project" value="UniProtKB-KW"/>
</dbReference>
<dbReference type="InterPro" id="IPR012337">
    <property type="entry name" value="RNaseH-like_sf"/>
</dbReference>
<evidence type="ECO:0000256" key="9">
    <source>
        <dbReference type="ARBA" id="ARBA00022759"/>
    </source>
</evidence>
<dbReference type="SUPFAM" id="SSF53098">
    <property type="entry name" value="Ribonuclease H-like"/>
    <property type="match status" value="1"/>
</dbReference>
<evidence type="ECO:0000259" key="12">
    <source>
        <dbReference type="PROSITE" id="PS50879"/>
    </source>
</evidence>
<comment type="similarity">
    <text evidence="4">Belongs to the RNase H family.</text>
</comment>
<dbReference type="Gene3D" id="3.40.970.10">
    <property type="entry name" value="Ribonuclease H1, N-terminal domain"/>
    <property type="match status" value="1"/>
</dbReference>
<dbReference type="GO" id="GO:0043137">
    <property type="term" value="P:DNA replication, removal of RNA primer"/>
    <property type="evidence" value="ECO:0007669"/>
    <property type="project" value="TreeGrafter"/>
</dbReference>
<comment type="function">
    <text evidence="3">Endonuclease that specifically degrades the RNA of RNA-DNA hybrids.</text>
</comment>
<keyword evidence="10" id="KW-0378">Hydrolase</keyword>
<evidence type="ECO:0000313" key="14">
    <source>
        <dbReference type="Proteomes" id="UP000310158"/>
    </source>
</evidence>
<dbReference type="PROSITE" id="PS50879">
    <property type="entry name" value="RNASE_H_1"/>
    <property type="match status" value="1"/>
</dbReference>
<evidence type="ECO:0000256" key="7">
    <source>
        <dbReference type="ARBA" id="ARBA00022722"/>
    </source>
</evidence>
<dbReference type="PANTHER" id="PTHR10642:SF26">
    <property type="entry name" value="RIBONUCLEASE H1"/>
    <property type="match status" value="1"/>
</dbReference>
<dbReference type="EMBL" id="SGPL01000093">
    <property type="protein sequence ID" value="THH17906.1"/>
    <property type="molecule type" value="Genomic_DNA"/>
</dbReference>
<evidence type="ECO:0000256" key="1">
    <source>
        <dbReference type="ARBA" id="ARBA00000077"/>
    </source>
</evidence>
<dbReference type="InterPro" id="IPR036397">
    <property type="entry name" value="RNaseH_sf"/>
</dbReference>
<evidence type="ECO:0000256" key="11">
    <source>
        <dbReference type="ARBA" id="ARBA00022842"/>
    </source>
</evidence>
<sequence>MPKPAFYAVKKGRVPGIYETWDECQVQVKGFSGPIFKKFHDLQSARDWIASDASTYPSKRQEFEVASPHSNVINPVTSSLVAVTAVKPNQGASMSIQSIMVEATNGERRTSNRGDEDVIYTDGACRGNGMVGSVAGVGVWWDHGDARNISERCPGTQTNNRAELIAIIRTLETVPISRKPLKIKTDSQYSIKCLQIRLSRHLCRPIHYKILALYSGIKEWLPNWVARNFISSTGEPVKNVQLIKYLAVLIDLRAKSGQKVSLQYVRGHMGEEGNEGADRLAVYGSSYPEAPDRDWDALRRDVEKRMRQMDQGAEEIGPTAPARSPVNVIAEMRTVTETGREARTQVFEATEEHIDPSVSYS</sequence>
<dbReference type="Pfam" id="PF01693">
    <property type="entry name" value="Cauli_VI"/>
    <property type="match status" value="1"/>
</dbReference>
<accession>A0A4S4LYX7</accession>
<organism evidence="13 14">
    <name type="scientific">Bondarzewia mesenterica</name>
    <dbReference type="NCBI Taxonomy" id="1095465"/>
    <lineage>
        <taxon>Eukaryota</taxon>
        <taxon>Fungi</taxon>
        <taxon>Dikarya</taxon>
        <taxon>Basidiomycota</taxon>
        <taxon>Agaricomycotina</taxon>
        <taxon>Agaricomycetes</taxon>
        <taxon>Russulales</taxon>
        <taxon>Bondarzewiaceae</taxon>
        <taxon>Bondarzewia</taxon>
    </lineage>
</organism>
<dbReference type="InterPro" id="IPR050092">
    <property type="entry name" value="RNase_H"/>
</dbReference>